<feature type="region of interest" description="Disordered" evidence="2">
    <location>
        <begin position="77"/>
        <end position="97"/>
    </location>
</feature>
<feature type="compositionally biased region" description="Low complexity" evidence="2">
    <location>
        <begin position="82"/>
        <end position="97"/>
    </location>
</feature>
<dbReference type="InterPro" id="IPR051147">
    <property type="entry name" value="CFAP_domain-containing"/>
</dbReference>
<feature type="coiled-coil region" evidence="1">
    <location>
        <begin position="782"/>
        <end position="809"/>
    </location>
</feature>
<name>A0A4Z1TBN3_GIAMU</name>
<proteinExistence type="predicted"/>
<protein>
    <submittedName>
        <fullName evidence="3">Uncharacterized protein</fullName>
    </submittedName>
</protein>
<dbReference type="OrthoDB" id="10255390at2759"/>
<dbReference type="PANTHER" id="PTHR21683">
    <property type="entry name" value="COILED-COIL DOMAIN-CONTAINING PROTEIN 42 LIKE-2-LIKE-RELATED"/>
    <property type="match status" value="1"/>
</dbReference>
<evidence type="ECO:0000313" key="4">
    <source>
        <dbReference type="Proteomes" id="UP000315496"/>
    </source>
</evidence>
<dbReference type="Proteomes" id="UP000315496">
    <property type="component" value="Chromosome 1"/>
</dbReference>
<dbReference type="AlphaFoldDB" id="A0A4Z1TBN3"/>
<dbReference type="EMBL" id="VDLU01000001">
    <property type="protein sequence ID" value="TNJ29931.1"/>
    <property type="molecule type" value="Genomic_DNA"/>
</dbReference>
<keyword evidence="4" id="KW-1185">Reference proteome</keyword>
<keyword evidence="1" id="KW-0175">Coiled coil</keyword>
<accession>A0A4Z1TBN3</accession>
<feature type="region of interest" description="Disordered" evidence="2">
    <location>
        <begin position="576"/>
        <end position="596"/>
    </location>
</feature>
<dbReference type="PANTHER" id="PTHR21683:SF3">
    <property type="entry name" value="CILIA AND FLAGELLA ASSOCIATED PROTEIN 100"/>
    <property type="match status" value="1"/>
</dbReference>
<evidence type="ECO:0000256" key="2">
    <source>
        <dbReference type="SAM" id="MobiDB-lite"/>
    </source>
</evidence>
<evidence type="ECO:0000313" key="3">
    <source>
        <dbReference type="EMBL" id="TNJ29931.1"/>
    </source>
</evidence>
<reference evidence="3 4" key="1">
    <citation type="submission" date="2019-05" db="EMBL/GenBank/DDBJ databases">
        <title>The compact genome of Giardia muris reveals important steps in the evolution of intestinal protozoan parasites.</title>
        <authorList>
            <person name="Xu F."/>
            <person name="Jimenez-Gonzalez A."/>
            <person name="Einarsson E."/>
            <person name="Astvaldsson A."/>
            <person name="Peirasmaki D."/>
            <person name="Eckmann L."/>
            <person name="Andersson J.O."/>
            <person name="Svard S.G."/>
            <person name="Jerlstrom-Hultqvist J."/>
        </authorList>
    </citation>
    <scope>NUCLEOTIDE SEQUENCE [LARGE SCALE GENOMIC DNA]</scope>
    <source>
        <strain evidence="3 4">Roberts-Thomson</strain>
    </source>
</reference>
<dbReference type="VEuPathDB" id="GiardiaDB:GMRT_15883"/>
<evidence type="ECO:0000256" key="1">
    <source>
        <dbReference type="SAM" id="Coils"/>
    </source>
</evidence>
<comment type="caution">
    <text evidence="3">The sequence shown here is derived from an EMBL/GenBank/DDBJ whole genome shotgun (WGS) entry which is preliminary data.</text>
</comment>
<feature type="coiled-coil region" evidence="1">
    <location>
        <begin position="146"/>
        <end position="180"/>
    </location>
</feature>
<feature type="coiled-coil region" evidence="1">
    <location>
        <begin position="257"/>
        <end position="284"/>
    </location>
</feature>
<gene>
    <name evidence="3" type="ORF">GMRT_15883</name>
</gene>
<organism evidence="3 4">
    <name type="scientific">Giardia muris</name>
    <dbReference type="NCBI Taxonomy" id="5742"/>
    <lineage>
        <taxon>Eukaryota</taxon>
        <taxon>Metamonada</taxon>
        <taxon>Diplomonadida</taxon>
        <taxon>Hexamitidae</taxon>
        <taxon>Giardiinae</taxon>
        <taxon>Giardia</taxon>
    </lineage>
</organism>
<sequence>MPEPLLSTLGTQEEANPFATATTQAEQHELLENTRAGRQAFYKMSLIDKTEAAQSKCSRLKVSELYREDRQLLRNGLAKTDSNSSVRSSSLGSGLTCTSKQSSGSIGMSSSSSINHYLPSFRPTRREGTRAFIDRQKATALVRMSIAMKEREIDNLQRDIAAREAKLDAEEEELTRLETVINTCARSSDTGVVESGRDAELTAYKLEYCTRRLGDISTALQAVLREIDRQSDILELNLTAQRFLEDVAKASILRGVVEDIQHDRQAQEAKLAELVAEKAREYRQSSPGRTPHSDPLWLLKTNDTLAASLEFCNFRPSLFTELGIDRNKFMALTNTQTDSDLSEIIARHNPADLGASMRMFTRSLTRFQRPPSQAETLRAARRQTQHESRKHLQVDFDFGQFRAGLIQDLDASQLHYEPPHIEELQRERIRDYYERVVIPMSHANSIAASDSSSTMRAMDRVSLELTGTNYPSSKGVLAAESGYFGTGTQSATFSELGVSTLGVPHLESEMEAESVSNTNQGLYGDSSVIPPRRPIGLSSLATNVMTVNLGTGNSAASLKGFDRDDMSLRDITADTISTTPGESVAGETEDDDDDEKSYTKHVQVFEALPVEQYLTDASIKRAVILLRRSASQVIIPFESEVDILDTLKRLEDANLLRADHLQDYSTIVTNVETENANERAFWNAQETGLRASIATMQAKLVKLGESLKQETQNSVEAEVDNLERELDYLHQAISQAGIRTHAIGRDDSNMASQSILASMEQLLDKTLVALSKIPVDRFQEGRRRLNKLRRDVSRDAKQAEQDRLAAERSAKIALRATKNAQTRIAGRDIKFRSYGTNKKKMTREQTLLAARLQQDDRADGDVEDFYSE</sequence>